<dbReference type="GO" id="GO:0046872">
    <property type="term" value="F:metal ion binding"/>
    <property type="evidence" value="ECO:0007669"/>
    <property type="project" value="UniProtKB-KW"/>
</dbReference>
<feature type="binding site" evidence="5">
    <location>
        <position position="505"/>
    </location>
    <ligand>
        <name>Fe cation</name>
        <dbReference type="ChEBI" id="CHEBI:24875"/>
        <note>catalytic</note>
    </ligand>
</feature>
<evidence type="ECO:0000256" key="4">
    <source>
        <dbReference type="ARBA" id="ARBA00023004"/>
    </source>
</evidence>
<evidence type="ECO:0000256" key="5">
    <source>
        <dbReference type="PIRSR" id="PIRSR604294-1"/>
    </source>
</evidence>
<name>A0AAD6HY79_PENCN</name>
<gene>
    <name evidence="6" type="ORF">N7460_013067</name>
</gene>
<feature type="binding site" evidence="5">
    <location>
        <position position="320"/>
    </location>
    <ligand>
        <name>Fe cation</name>
        <dbReference type="ChEBI" id="CHEBI:24875"/>
        <note>catalytic</note>
    </ligand>
</feature>
<dbReference type="GO" id="GO:0016121">
    <property type="term" value="P:carotene catabolic process"/>
    <property type="evidence" value="ECO:0007669"/>
    <property type="project" value="TreeGrafter"/>
</dbReference>
<dbReference type="Pfam" id="PF03055">
    <property type="entry name" value="RPE65"/>
    <property type="match status" value="1"/>
</dbReference>
<organism evidence="6 7">
    <name type="scientific">Penicillium canescens</name>
    <dbReference type="NCBI Taxonomy" id="5083"/>
    <lineage>
        <taxon>Eukaryota</taxon>
        <taxon>Fungi</taxon>
        <taxon>Dikarya</taxon>
        <taxon>Ascomycota</taxon>
        <taxon>Pezizomycotina</taxon>
        <taxon>Eurotiomycetes</taxon>
        <taxon>Eurotiomycetidae</taxon>
        <taxon>Eurotiales</taxon>
        <taxon>Aspergillaceae</taxon>
        <taxon>Penicillium</taxon>
    </lineage>
</organism>
<evidence type="ECO:0000313" key="7">
    <source>
        <dbReference type="Proteomes" id="UP001219568"/>
    </source>
</evidence>
<evidence type="ECO:0000313" key="6">
    <source>
        <dbReference type="EMBL" id="KAJ6022672.1"/>
    </source>
</evidence>
<comment type="similarity">
    <text evidence="1">Belongs to the carotenoid oxygenase family.</text>
</comment>
<dbReference type="Proteomes" id="UP001219568">
    <property type="component" value="Unassembled WGS sequence"/>
</dbReference>
<reference evidence="6" key="2">
    <citation type="submission" date="2023-01" db="EMBL/GenBank/DDBJ databases">
        <authorList>
            <person name="Petersen C."/>
        </authorList>
    </citation>
    <scope>NUCLEOTIDE SEQUENCE</scope>
    <source>
        <strain evidence="6">IBT 15450</strain>
    </source>
</reference>
<evidence type="ECO:0000256" key="1">
    <source>
        <dbReference type="ARBA" id="ARBA00006787"/>
    </source>
</evidence>
<keyword evidence="7" id="KW-1185">Reference proteome</keyword>
<evidence type="ECO:0000256" key="3">
    <source>
        <dbReference type="ARBA" id="ARBA00023002"/>
    </source>
</evidence>
<dbReference type="EMBL" id="JAQJZL010000016">
    <property type="protein sequence ID" value="KAJ6022672.1"/>
    <property type="molecule type" value="Genomic_DNA"/>
</dbReference>
<keyword evidence="4 5" id="KW-0408">Iron</keyword>
<reference evidence="6" key="1">
    <citation type="journal article" date="2023" name="IMA Fungus">
        <title>Comparative genomic study of the Penicillium genus elucidates a diverse pangenome and 15 lateral gene transfer events.</title>
        <authorList>
            <person name="Petersen C."/>
            <person name="Sorensen T."/>
            <person name="Nielsen M.R."/>
            <person name="Sondergaard T.E."/>
            <person name="Sorensen J.L."/>
            <person name="Fitzpatrick D.A."/>
            <person name="Frisvad J.C."/>
            <person name="Nielsen K.L."/>
        </authorList>
    </citation>
    <scope>NUCLEOTIDE SEQUENCE</scope>
    <source>
        <strain evidence="6">IBT 15450</strain>
    </source>
</reference>
<evidence type="ECO:0008006" key="8">
    <source>
        <dbReference type="Google" id="ProtNLM"/>
    </source>
</evidence>
<feature type="binding site" evidence="5">
    <location>
        <position position="196"/>
    </location>
    <ligand>
        <name>Fe cation</name>
        <dbReference type="ChEBI" id="CHEBI:24875"/>
        <note>catalytic</note>
    </ligand>
</feature>
<dbReference type="PANTHER" id="PTHR10543:SF89">
    <property type="entry name" value="CAROTENOID 9,10(9',10')-CLEAVAGE DIOXYGENASE 1"/>
    <property type="match status" value="1"/>
</dbReference>
<sequence>MSAMTVLASEVKEAELYLPVGKSQLDNHFGLTSPWEHYYNSDAAPQGRFECELDEVVVFGEIPTEISGTWYRMHIDPHFCPQVGIPFVDGDGHVCAFRIQDGKISMKTKYVHTERWLLERKAGRRLFGRYRNPYDIHPCVQFANDTTGNTNIVYWGGNLLALAERGLPYALDPDTLETKGADPYGGQVAAKTFTAHPKVDPHKNQLVTWSYSAKGLGTPDICTYAIDPKGRISDEHWFKQDKPGWPHDAWITENWIILSNMPFTANSEEVMKAGGDYWRFIPDQPSEFLVTPRKSHAPNHPDWKAGEFRKYTAPHGLVIHTGNAWEEEHGILKLESHFVSFNVFDFFNPKDYKRPQGKPSGDWIRWTLDLSKPDGTAVPPPETLLSGIFDFPIYDERRTGLKTKIVYLTGMIAPEQSERPRFNGIIKLNTETGEKSVFYTADDGCVAEPAYIPRGPDCDEGDGWIIFYLEKDSSAKGELVILDCKDFSKPVAIAQLPFQTRNQVHGNWVPNPHPERPLPLLTGPVKDVLPSTKYSQLNILP</sequence>
<protein>
    <recommendedName>
        <fullName evidence="8">Lignostilbene dioxygenase</fullName>
    </recommendedName>
</protein>
<dbReference type="PANTHER" id="PTHR10543">
    <property type="entry name" value="BETA-CAROTENE DIOXYGENASE"/>
    <property type="match status" value="1"/>
</dbReference>
<dbReference type="AlphaFoldDB" id="A0AAD6HY79"/>
<proteinExistence type="inferred from homology"/>
<feature type="binding site" evidence="5">
    <location>
        <position position="247"/>
    </location>
    <ligand>
        <name>Fe cation</name>
        <dbReference type="ChEBI" id="CHEBI:24875"/>
        <note>catalytic</note>
    </ligand>
</feature>
<comment type="caution">
    <text evidence="6">The sequence shown here is derived from an EMBL/GenBank/DDBJ whole genome shotgun (WGS) entry which is preliminary data.</text>
</comment>
<keyword evidence="3" id="KW-0560">Oxidoreductase</keyword>
<dbReference type="GO" id="GO:0010436">
    <property type="term" value="F:carotenoid dioxygenase activity"/>
    <property type="evidence" value="ECO:0007669"/>
    <property type="project" value="TreeGrafter"/>
</dbReference>
<keyword evidence="2 5" id="KW-0479">Metal-binding</keyword>
<comment type="cofactor">
    <cofactor evidence="5">
        <name>Fe(2+)</name>
        <dbReference type="ChEBI" id="CHEBI:29033"/>
    </cofactor>
    <text evidence="5">Binds 1 Fe(2+) ion per subunit.</text>
</comment>
<evidence type="ECO:0000256" key="2">
    <source>
        <dbReference type="ARBA" id="ARBA00022723"/>
    </source>
</evidence>
<dbReference type="InterPro" id="IPR004294">
    <property type="entry name" value="Carotenoid_Oase"/>
</dbReference>
<accession>A0AAD6HY79</accession>